<dbReference type="SMART" id="SM00530">
    <property type="entry name" value="HTH_XRE"/>
    <property type="match status" value="1"/>
</dbReference>
<dbReference type="SUPFAM" id="SSF47413">
    <property type="entry name" value="lambda repressor-like DNA-binding domains"/>
    <property type="match status" value="1"/>
</dbReference>
<accession>A0A975HE18</accession>
<dbReference type="Pfam" id="PF13560">
    <property type="entry name" value="HTH_31"/>
    <property type="match status" value="1"/>
</dbReference>
<keyword evidence="1" id="KW-0805">Transcription regulation</keyword>
<gene>
    <name evidence="5" type="ORF">HRJ34_00075</name>
</gene>
<proteinExistence type="predicted"/>
<dbReference type="Proteomes" id="UP000664914">
    <property type="component" value="Chromosome"/>
</dbReference>
<evidence type="ECO:0000256" key="1">
    <source>
        <dbReference type="ARBA" id="ARBA00023015"/>
    </source>
</evidence>
<dbReference type="InterPro" id="IPR039418">
    <property type="entry name" value="LexA-like"/>
</dbReference>
<feature type="domain" description="HTH cro/C1-type" evidence="4">
    <location>
        <begin position="12"/>
        <end position="66"/>
    </location>
</feature>
<dbReference type="PROSITE" id="PS50943">
    <property type="entry name" value="HTH_CROC1"/>
    <property type="match status" value="1"/>
</dbReference>
<name>A0A975HE18_9SPHN</name>
<dbReference type="PANTHER" id="PTHR40661">
    <property type="match status" value="1"/>
</dbReference>
<dbReference type="InterPro" id="IPR015927">
    <property type="entry name" value="Peptidase_S24_S26A/B/C"/>
</dbReference>
<evidence type="ECO:0000256" key="3">
    <source>
        <dbReference type="ARBA" id="ARBA00023163"/>
    </source>
</evidence>
<dbReference type="RefSeq" id="WP_208632998.1">
    <property type="nucleotide sequence ID" value="NZ_CP059319.1"/>
</dbReference>
<evidence type="ECO:0000313" key="6">
    <source>
        <dbReference type="Proteomes" id="UP000664914"/>
    </source>
</evidence>
<evidence type="ECO:0000256" key="2">
    <source>
        <dbReference type="ARBA" id="ARBA00023125"/>
    </source>
</evidence>
<dbReference type="AlphaFoldDB" id="A0A975HE18"/>
<evidence type="ECO:0000259" key="4">
    <source>
        <dbReference type="PROSITE" id="PS50943"/>
    </source>
</evidence>
<reference evidence="5" key="1">
    <citation type="submission" date="2020-07" db="EMBL/GenBank/DDBJ databases">
        <authorList>
            <person name="Camacho E."/>
        </authorList>
    </citation>
    <scope>NUCLEOTIDE SEQUENCE</scope>
    <source>
        <strain evidence="5">MPO218</strain>
    </source>
</reference>
<sequence>MKSLTNAVASRLHNVRKAKGMTLQQVADGAKTTLGQIHKLERSQRPLTMEWIERLAVALNVSPAELMVERPATTVFEIPLVGRIAAGNWREAVEVTIRHVQVAGVSHDSFALEPEGDSMNVILPDGGYVVINPNDADLREGKIYAVMNSEGETTLKRYRSNPARLEPCSTNPDHQPINLGRENFSVIGRATKAIKDL</sequence>
<dbReference type="EMBL" id="CP059319">
    <property type="protein sequence ID" value="QTH21975.1"/>
    <property type="molecule type" value="Genomic_DNA"/>
</dbReference>
<dbReference type="Pfam" id="PF00717">
    <property type="entry name" value="Peptidase_S24"/>
    <property type="match status" value="1"/>
</dbReference>
<dbReference type="InterPro" id="IPR010982">
    <property type="entry name" value="Lambda_DNA-bd_dom_sf"/>
</dbReference>
<protein>
    <submittedName>
        <fullName evidence="5">Helix-turn-helix domain-containing protein</fullName>
    </submittedName>
</protein>
<evidence type="ECO:0000313" key="5">
    <source>
        <dbReference type="EMBL" id="QTH21975.1"/>
    </source>
</evidence>
<dbReference type="CDD" id="cd06529">
    <property type="entry name" value="S24_LexA-like"/>
    <property type="match status" value="1"/>
</dbReference>
<dbReference type="Gene3D" id="1.10.260.40">
    <property type="entry name" value="lambda repressor-like DNA-binding domains"/>
    <property type="match status" value="1"/>
</dbReference>
<dbReference type="GO" id="GO:0003677">
    <property type="term" value="F:DNA binding"/>
    <property type="evidence" value="ECO:0007669"/>
    <property type="project" value="UniProtKB-KW"/>
</dbReference>
<dbReference type="Gene3D" id="2.10.109.10">
    <property type="entry name" value="Umud Fragment, subunit A"/>
    <property type="match status" value="1"/>
</dbReference>
<dbReference type="PANTHER" id="PTHR40661:SF3">
    <property type="entry name" value="FELS-1 PROPHAGE TRANSCRIPTIONAL REGULATOR"/>
    <property type="match status" value="1"/>
</dbReference>
<dbReference type="SUPFAM" id="SSF51306">
    <property type="entry name" value="LexA/Signal peptidase"/>
    <property type="match status" value="1"/>
</dbReference>
<keyword evidence="3" id="KW-0804">Transcription</keyword>
<dbReference type="InterPro" id="IPR001387">
    <property type="entry name" value="Cro/C1-type_HTH"/>
</dbReference>
<dbReference type="CDD" id="cd00093">
    <property type="entry name" value="HTH_XRE"/>
    <property type="match status" value="1"/>
</dbReference>
<dbReference type="InterPro" id="IPR036286">
    <property type="entry name" value="LexA/Signal_pep-like_sf"/>
</dbReference>
<reference evidence="5" key="2">
    <citation type="submission" date="2021-04" db="EMBL/GenBank/DDBJ databases">
        <title>Isolation and genomic analysis of the ibuprofen-degrading bacterium Sphingomonas strain MPO218.</title>
        <authorList>
            <person name="Aulestia M."/>
            <person name="Flores A."/>
            <person name="Mangas E.L."/>
            <person name="Perez-Pulido A.J."/>
            <person name="Santero E."/>
            <person name="Camacho E.M."/>
        </authorList>
    </citation>
    <scope>NUCLEOTIDE SEQUENCE</scope>
    <source>
        <strain evidence="5">MPO218</strain>
    </source>
</reference>
<keyword evidence="2" id="KW-0238">DNA-binding</keyword>
<organism evidence="5 6">
    <name type="scientific">Rhizorhabdus wittichii</name>
    <dbReference type="NCBI Taxonomy" id="160791"/>
    <lineage>
        <taxon>Bacteria</taxon>
        <taxon>Pseudomonadati</taxon>
        <taxon>Pseudomonadota</taxon>
        <taxon>Alphaproteobacteria</taxon>
        <taxon>Sphingomonadales</taxon>
        <taxon>Sphingomonadaceae</taxon>
        <taxon>Rhizorhabdus</taxon>
    </lineage>
</organism>